<sequence>MITIKSTKWTPEIVGVLHNLLKEDHSEALRNIEDIVLQANPDKRKNDRSPR</sequence>
<evidence type="ECO:0000313" key="1">
    <source>
        <dbReference type="EMBL" id="GEB35274.1"/>
    </source>
</evidence>
<dbReference type="AlphaFoldDB" id="A0A4Y3PPJ2"/>
<keyword evidence="2" id="KW-1185">Reference proteome</keyword>
<organism evidence="1 2">
    <name type="scientific">Brevibacillus parabrevis</name>
    <dbReference type="NCBI Taxonomy" id="54914"/>
    <lineage>
        <taxon>Bacteria</taxon>
        <taxon>Bacillati</taxon>
        <taxon>Bacillota</taxon>
        <taxon>Bacilli</taxon>
        <taxon>Bacillales</taxon>
        <taxon>Paenibacillaceae</taxon>
        <taxon>Brevibacillus</taxon>
    </lineage>
</organism>
<dbReference type="RefSeq" id="WP_167470331.1">
    <property type="nucleotide sequence ID" value="NZ_BJMH01000037.1"/>
</dbReference>
<gene>
    <name evidence="1" type="ORF">BPA01_48540</name>
</gene>
<accession>A0A4Y3PPJ2</accession>
<comment type="caution">
    <text evidence="1">The sequence shown here is derived from an EMBL/GenBank/DDBJ whole genome shotgun (WGS) entry which is preliminary data.</text>
</comment>
<proteinExistence type="predicted"/>
<dbReference type="Proteomes" id="UP000316882">
    <property type="component" value="Unassembled WGS sequence"/>
</dbReference>
<dbReference type="EMBL" id="BJMH01000037">
    <property type="protein sequence ID" value="GEB35274.1"/>
    <property type="molecule type" value="Genomic_DNA"/>
</dbReference>
<reference evidence="1 2" key="1">
    <citation type="submission" date="2019-06" db="EMBL/GenBank/DDBJ databases">
        <title>Whole genome shotgun sequence of Brevibacillus parabrevis NBRC 12334.</title>
        <authorList>
            <person name="Hosoyama A."/>
            <person name="Uohara A."/>
            <person name="Ohji S."/>
            <person name="Ichikawa N."/>
        </authorList>
    </citation>
    <scope>NUCLEOTIDE SEQUENCE [LARGE SCALE GENOMIC DNA]</scope>
    <source>
        <strain evidence="1 2">NBRC 12334</strain>
    </source>
</reference>
<name>A0A4Y3PPJ2_BREPA</name>
<evidence type="ECO:0000313" key="2">
    <source>
        <dbReference type="Proteomes" id="UP000316882"/>
    </source>
</evidence>
<protein>
    <submittedName>
        <fullName evidence="1">Uncharacterized protein</fullName>
    </submittedName>
</protein>